<evidence type="ECO:0000256" key="3">
    <source>
        <dbReference type="ARBA" id="ARBA00023125"/>
    </source>
</evidence>
<dbReference type="InterPro" id="IPR050313">
    <property type="entry name" value="Carb_Metab_HTH_regulators"/>
</dbReference>
<keyword evidence="7" id="KW-1185">Reference proteome</keyword>
<dbReference type="STRING" id="391735.Veis_3832"/>
<keyword evidence="1" id="KW-0678">Repressor</keyword>
<dbReference type="InterPro" id="IPR037171">
    <property type="entry name" value="NagB/RpiA_transferase-like"/>
</dbReference>
<dbReference type="SMART" id="SM01134">
    <property type="entry name" value="DeoRC"/>
    <property type="match status" value="1"/>
</dbReference>
<evidence type="ECO:0000256" key="1">
    <source>
        <dbReference type="ARBA" id="ARBA00022491"/>
    </source>
</evidence>
<dbReference type="InterPro" id="IPR014036">
    <property type="entry name" value="DeoR-like_C"/>
</dbReference>
<dbReference type="InterPro" id="IPR036388">
    <property type="entry name" value="WH-like_DNA-bd_sf"/>
</dbReference>
<dbReference type="Proteomes" id="UP000000374">
    <property type="component" value="Chromosome"/>
</dbReference>
<dbReference type="SMART" id="SM00420">
    <property type="entry name" value="HTH_DEOR"/>
    <property type="match status" value="1"/>
</dbReference>
<keyword evidence="2" id="KW-0805">Transcription regulation</keyword>
<dbReference type="PROSITE" id="PS51000">
    <property type="entry name" value="HTH_DEOR_2"/>
    <property type="match status" value="1"/>
</dbReference>
<evidence type="ECO:0000313" key="6">
    <source>
        <dbReference type="EMBL" id="ABM59541.1"/>
    </source>
</evidence>
<dbReference type="PANTHER" id="PTHR30363:SF4">
    <property type="entry name" value="GLYCEROL-3-PHOSPHATE REGULON REPRESSOR"/>
    <property type="match status" value="1"/>
</dbReference>
<dbReference type="eggNOG" id="COG1349">
    <property type="taxonomic scope" value="Bacteria"/>
</dbReference>
<dbReference type="PROSITE" id="PS00894">
    <property type="entry name" value="HTH_DEOR_1"/>
    <property type="match status" value="1"/>
</dbReference>
<accession>A1WPI4</accession>
<feature type="domain" description="HTH deoR-type" evidence="5">
    <location>
        <begin position="7"/>
        <end position="62"/>
    </location>
</feature>
<dbReference type="GO" id="GO:0003700">
    <property type="term" value="F:DNA-binding transcription factor activity"/>
    <property type="evidence" value="ECO:0007669"/>
    <property type="project" value="InterPro"/>
</dbReference>
<dbReference type="EMBL" id="CP000542">
    <property type="protein sequence ID" value="ABM59541.1"/>
    <property type="molecule type" value="Genomic_DNA"/>
</dbReference>
<evidence type="ECO:0000313" key="7">
    <source>
        <dbReference type="Proteomes" id="UP000000374"/>
    </source>
</evidence>
<reference evidence="7" key="1">
    <citation type="submission" date="2006-12" db="EMBL/GenBank/DDBJ databases">
        <title>Complete sequence of chromosome 1 of Verminephrobacter eiseniae EF01-2.</title>
        <authorList>
            <person name="Copeland A."/>
            <person name="Lucas S."/>
            <person name="Lapidus A."/>
            <person name="Barry K."/>
            <person name="Detter J.C."/>
            <person name="Glavina del Rio T."/>
            <person name="Dalin E."/>
            <person name="Tice H."/>
            <person name="Pitluck S."/>
            <person name="Chertkov O."/>
            <person name="Brettin T."/>
            <person name="Bruce D."/>
            <person name="Han C."/>
            <person name="Tapia R."/>
            <person name="Gilna P."/>
            <person name="Schmutz J."/>
            <person name="Larimer F."/>
            <person name="Land M."/>
            <person name="Hauser L."/>
            <person name="Kyrpides N."/>
            <person name="Kim E."/>
            <person name="Stahl D."/>
            <person name="Richardson P."/>
        </authorList>
    </citation>
    <scope>NUCLEOTIDE SEQUENCE [LARGE SCALE GENOMIC DNA]</scope>
    <source>
        <strain evidence="7">EF01-2</strain>
    </source>
</reference>
<dbReference type="InterPro" id="IPR018356">
    <property type="entry name" value="Tscrpt_reg_HTH_DeoR_CS"/>
</dbReference>
<sequence>MQRPMKLNNRQQELLNHLQREGSSTIEALAAMFEVTPQTIRRDVLLMEEHQRLSRYHGGVRLPGGLENLAHSTRQTLLSAEKQAIAAQAAQHIPNRSTIFINMGTTAEAVASALRQHRGLRVITNSLHVAAVMCDFPQAEVIIAGGVVRPRDRGITGEAAIDLIQKFKVDFAVIGISSIDLDGTLRDYDHREIRVTQAVMAQSHQVLLVADRSKIGRPALVRLGHISEIDALFTDAPLPASMNGLFAAGKPAVHIANFAATTPTTPPVSTRRAGKER</sequence>
<dbReference type="HOGENOM" id="CLU_060699_0_0_4"/>
<dbReference type="OrthoDB" id="9814815at2"/>
<keyword evidence="3" id="KW-0238">DNA-binding</keyword>
<dbReference type="AlphaFoldDB" id="A1WPI4"/>
<gene>
    <name evidence="6" type="ordered locus">Veis_3832</name>
</gene>
<proteinExistence type="predicted"/>
<dbReference type="Pfam" id="PF08220">
    <property type="entry name" value="HTH_DeoR"/>
    <property type="match status" value="1"/>
</dbReference>
<dbReference type="Pfam" id="PF00455">
    <property type="entry name" value="DeoRC"/>
    <property type="match status" value="1"/>
</dbReference>
<evidence type="ECO:0000259" key="5">
    <source>
        <dbReference type="PROSITE" id="PS51000"/>
    </source>
</evidence>
<dbReference type="Gene3D" id="1.10.10.10">
    <property type="entry name" value="Winged helix-like DNA-binding domain superfamily/Winged helix DNA-binding domain"/>
    <property type="match status" value="1"/>
</dbReference>
<evidence type="ECO:0000256" key="4">
    <source>
        <dbReference type="ARBA" id="ARBA00023163"/>
    </source>
</evidence>
<dbReference type="InterPro" id="IPR001034">
    <property type="entry name" value="DeoR_HTH"/>
</dbReference>
<dbReference type="GO" id="GO:0003677">
    <property type="term" value="F:DNA binding"/>
    <property type="evidence" value="ECO:0007669"/>
    <property type="project" value="UniProtKB-KW"/>
</dbReference>
<name>A1WPI4_VEREI</name>
<dbReference type="PRINTS" id="PR00037">
    <property type="entry name" value="HTHLACR"/>
</dbReference>
<dbReference type="InterPro" id="IPR036390">
    <property type="entry name" value="WH_DNA-bd_sf"/>
</dbReference>
<dbReference type="SUPFAM" id="SSF100950">
    <property type="entry name" value="NagB/RpiA/CoA transferase-like"/>
    <property type="match status" value="1"/>
</dbReference>
<organism evidence="6 7">
    <name type="scientific">Verminephrobacter eiseniae (strain EF01-2)</name>
    <dbReference type="NCBI Taxonomy" id="391735"/>
    <lineage>
        <taxon>Bacteria</taxon>
        <taxon>Pseudomonadati</taxon>
        <taxon>Pseudomonadota</taxon>
        <taxon>Betaproteobacteria</taxon>
        <taxon>Burkholderiales</taxon>
        <taxon>Comamonadaceae</taxon>
        <taxon>Verminephrobacter</taxon>
    </lineage>
</organism>
<protein>
    <submittedName>
        <fullName evidence="6">Transcriptional regulator, DeoR family</fullName>
    </submittedName>
</protein>
<dbReference type="Gene3D" id="3.40.50.1360">
    <property type="match status" value="1"/>
</dbReference>
<dbReference type="SUPFAM" id="SSF46785">
    <property type="entry name" value="Winged helix' DNA-binding domain"/>
    <property type="match status" value="1"/>
</dbReference>
<dbReference type="PANTHER" id="PTHR30363">
    <property type="entry name" value="HTH-TYPE TRANSCRIPTIONAL REGULATOR SRLR-RELATED"/>
    <property type="match status" value="1"/>
</dbReference>
<evidence type="ECO:0000256" key="2">
    <source>
        <dbReference type="ARBA" id="ARBA00023015"/>
    </source>
</evidence>
<keyword evidence="4" id="KW-0804">Transcription</keyword>
<dbReference type="KEGG" id="vei:Veis_3832"/>